<keyword evidence="2" id="KW-0378">Hydrolase</keyword>
<dbReference type="EMBL" id="JBHTBJ010000019">
    <property type="protein sequence ID" value="MFC7277071.1"/>
    <property type="molecule type" value="Genomic_DNA"/>
</dbReference>
<dbReference type="PRINTS" id="PR00111">
    <property type="entry name" value="ABHYDROLASE"/>
</dbReference>
<dbReference type="InterPro" id="IPR000073">
    <property type="entry name" value="AB_hydrolase_1"/>
</dbReference>
<dbReference type="Gene3D" id="3.40.50.1820">
    <property type="entry name" value="alpha/beta hydrolase"/>
    <property type="match status" value="1"/>
</dbReference>
<reference evidence="3" key="1">
    <citation type="journal article" date="2019" name="Int. J. Syst. Evol. Microbiol.">
        <title>The Global Catalogue of Microorganisms (GCM) 10K type strain sequencing project: providing services to taxonomists for standard genome sequencing and annotation.</title>
        <authorList>
            <consortium name="The Broad Institute Genomics Platform"/>
            <consortium name="The Broad Institute Genome Sequencing Center for Infectious Disease"/>
            <person name="Wu L."/>
            <person name="Ma J."/>
        </authorList>
    </citation>
    <scope>NUCLEOTIDE SEQUENCE [LARGE SCALE GENOMIC DNA]</scope>
    <source>
        <strain evidence="3">XZYJT-10</strain>
    </source>
</reference>
<protein>
    <submittedName>
        <fullName evidence="2">Alpha/beta fold hydrolase</fullName>
    </submittedName>
</protein>
<keyword evidence="3" id="KW-1185">Reference proteome</keyword>
<dbReference type="SUPFAM" id="SSF53474">
    <property type="entry name" value="alpha/beta-Hydrolases"/>
    <property type="match status" value="1"/>
</dbReference>
<proteinExistence type="predicted"/>
<dbReference type="PANTHER" id="PTHR43798:SF33">
    <property type="entry name" value="HYDROLASE, PUTATIVE (AFU_ORTHOLOGUE AFUA_2G14860)-RELATED"/>
    <property type="match status" value="1"/>
</dbReference>
<evidence type="ECO:0000259" key="1">
    <source>
        <dbReference type="Pfam" id="PF00561"/>
    </source>
</evidence>
<sequence>MEEIDVPVRGGRLRVLDWPGDGPVVIAAHGITANALSWAAVARALAGRVRLIAPDLRGRALSASLPGPFGMAAHAADLIAVADHFGVARPALAGHSMGGFVVTETAARYPDRAGPVLLIDGGLPLPTPPGIDVDTALTATIGPAMRRLSMTFPTAGDYLAFFRSNPALARSWNQDISNYVLRDYTGTGSSCNIDAVRADARDMLTAPAPAGYPILGAPRGLQDEETGMYPAATLAAAGAEMVPGVNHYTILLGDGATHVADRIATMATPRASPGARPG</sequence>
<feature type="domain" description="AB hydrolase-1" evidence="1">
    <location>
        <begin position="23"/>
        <end position="174"/>
    </location>
</feature>
<name>A0ABW2HW63_9ACTN</name>
<evidence type="ECO:0000313" key="3">
    <source>
        <dbReference type="Proteomes" id="UP001596548"/>
    </source>
</evidence>
<dbReference type="Proteomes" id="UP001596548">
    <property type="component" value="Unassembled WGS sequence"/>
</dbReference>
<gene>
    <name evidence="2" type="ORF">ACFQS1_24025</name>
</gene>
<accession>A0ABW2HW63</accession>
<dbReference type="GO" id="GO:0016787">
    <property type="term" value="F:hydrolase activity"/>
    <property type="evidence" value="ECO:0007669"/>
    <property type="project" value="UniProtKB-KW"/>
</dbReference>
<dbReference type="Pfam" id="PF00561">
    <property type="entry name" value="Abhydrolase_1"/>
    <property type="match status" value="1"/>
</dbReference>
<dbReference type="InterPro" id="IPR050266">
    <property type="entry name" value="AB_hydrolase_sf"/>
</dbReference>
<evidence type="ECO:0000313" key="2">
    <source>
        <dbReference type="EMBL" id="MFC7277071.1"/>
    </source>
</evidence>
<dbReference type="InterPro" id="IPR029058">
    <property type="entry name" value="AB_hydrolase_fold"/>
</dbReference>
<organism evidence="2 3">
    <name type="scientific">Paractinoplanes rhizophilus</name>
    <dbReference type="NCBI Taxonomy" id="1416877"/>
    <lineage>
        <taxon>Bacteria</taxon>
        <taxon>Bacillati</taxon>
        <taxon>Actinomycetota</taxon>
        <taxon>Actinomycetes</taxon>
        <taxon>Micromonosporales</taxon>
        <taxon>Micromonosporaceae</taxon>
        <taxon>Paractinoplanes</taxon>
    </lineage>
</organism>
<dbReference type="PANTHER" id="PTHR43798">
    <property type="entry name" value="MONOACYLGLYCEROL LIPASE"/>
    <property type="match status" value="1"/>
</dbReference>
<comment type="caution">
    <text evidence="2">The sequence shown here is derived from an EMBL/GenBank/DDBJ whole genome shotgun (WGS) entry which is preliminary data.</text>
</comment>
<dbReference type="RefSeq" id="WP_378972196.1">
    <property type="nucleotide sequence ID" value="NZ_JBHTBJ010000019.1"/>
</dbReference>